<dbReference type="PANTHER" id="PTHR14269">
    <property type="entry name" value="CDP-DIACYLGLYCEROL--GLYCEROL-3-PHOSPHATE 3-PHOSPHATIDYLTRANSFERASE-RELATED"/>
    <property type="match status" value="1"/>
</dbReference>
<evidence type="ECO:0000256" key="9">
    <source>
        <dbReference type="ARBA" id="ARBA00023264"/>
    </source>
</evidence>
<dbReference type="InterPro" id="IPR050324">
    <property type="entry name" value="CDP-alcohol_PTase-I"/>
</dbReference>
<dbReference type="Proteomes" id="UP000193685">
    <property type="component" value="Unassembled WGS sequence"/>
</dbReference>
<evidence type="ECO:0000256" key="4">
    <source>
        <dbReference type="ARBA" id="ARBA00022692"/>
    </source>
</evidence>
<feature type="non-terminal residue" evidence="10">
    <location>
        <position position="192"/>
    </location>
</feature>
<evidence type="ECO:0000256" key="7">
    <source>
        <dbReference type="ARBA" id="ARBA00023136"/>
    </source>
</evidence>
<evidence type="ECO:0000256" key="3">
    <source>
        <dbReference type="ARBA" id="ARBA00022679"/>
    </source>
</evidence>
<dbReference type="GO" id="GO:0043337">
    <property type="term" value="F:cardiolipin synthase (CMP-forming)"/>
    <property type="evidence" value="ECO:0007669"/>
    <property type="project" value="TreeGrafter"/>
</dbReference>
<organism evidence="10 11">
    <name type="scientific">Protomyces lactucae-debilis</name>
    <dbReference type="NCBI Taxonomy" id="2754530"/>
    <lineage>
        <taxon>Eukaryota</taxon>
        <taxon>Fungi</taxon>
        <taxon>Dikarya</taxon>
        <taxon>Ascomycota</taxon>
        <taxon>Taphrinomycotina</taxon>
        <taxon>Taphrinomycetes</taxon>
        <taxon>Taphrinales</taxon>
        <taxon>Protomycetaceae</taxon>
        <taxon>Protomyces</taxon>
    </lineage>
</organism>
<dbReference type="AlphaFoldDB" id="A0A1Y2EUA1"/>
<evidence type="ECO:0000313" key="10">
    <source>
        <dbReference type="EMBL" id="ORY75152.1"/>
    </source>
</evidence>
<evidence type="ECO:0000256" key="6">
    <source>
        <dbReference type="ARBA" id="ARBA00023098"/>
    </source>
</evidence>
<proteinExistence type="predicted"/>
<reference evidence="10 11" key="1">
    <citation type="submission" date="2016-07" db="EMBL/GenBank/DDBJ databases">
        <title>Pervasive Adenine N6-methylation of Active Genes in Fungi.</title>
        <authorList>
            <consortium name="DOE Joint Genome Institute"/>
            <person name="Mondo S.J."/>
            <person name="Dannebaum R.O."/>
            <person name="Kuo R.C."/>
            <person name="Labutti K."/>
            <person name="Haridas S."/>
            <person name="Kuo A."/>
            <person name="Salamov A."/>
            <person name="Ahrendt S.R."/>
            <person name="Lipzen A."/>
            <person name="Sullivan W."/>
            <person name="Andreopoulos W.B."/>
            <person name="Clum A."/>
            <person name="Lindquist E."/>
            <person name="Daum C."/>
            <person name="Ramamoorthy G.K."/>
            <person name="Gryganskyi A."/>
            <person name="Culley D."/>
            <person name="Magnuson J.K."/>
            <person name="James T.Y."/>
            <person name="O'Malley M.A."/>
            <person name="Stajich J.E."/>
            <person name="Spatafora J.W."/>
            <person name="Visel A."/>
            <person name="Grigoriev I.V."/>
        </authorList>
    </citation>
    <scope>NUCLEOTIDE SEQUENCE [LARGE SCALE GENOMIC DNA]</scope>
    <source>
        <strain evidence="10 11">12-1054</strain>
    </source>
</reference>
<protein>
    <recommendedName>
        <fullName evidence="12">CDP-alcohol phosphatidyltransferase-domain-containing protein</fullName>
    </recommendedName>
</protein>
<dbReference type="GeneID" id="63784719"/>
<comment type="subcellular location">
    <subcellularLocation>
        <location evidence="1">Membrane</location>
        <topology evidence="1">Multi-pass membrane protein</topology>
    </subcellularLocation>
</comment>
<keyword evidence="6" id="KW-0443">Lipid metabolism</keyword>
<keyword evidence="3" id="KW-0808">Transferase</keyword>
<keyword evidence="11" id="KW-1185">Reference proteome</keyword>
<dbReference type="InterPro" id="IPR043130">
    <property type="entry name" value="CDP-OH_PTrfase_TM_dom"/>
</dbReference>
<evidence type="ECO:0008006" key="12">
    <source>
        <dbReference type="Google" id="ProtNLM"/>
    </source>
</evidence>
<dbReference type="PANTHER" id="PTHR14269:SF60">
    <property type="entry name" value="CARDIOLIPIN SYNTHASE (CMP-FORMING)"/>
    <property type="match status" value="1"/>
</dbReference>
<name>A0A1Y2EUA1_PROLT</name>
<dbReference type="GO" id="GO:0005739">
    <property type="term" value="C:mitochondrion"/>
    <property type="evidence" value="ECO:0007669"/>
    <property type="project" value="TreeGrafter"/>
</dbReference>
<accession>A0A1Y2EUA1</accession>
<evidence type="ECO:0000256" key="2">
    <source>
        <dbReference type="ARBA" id="ARBA00022516"/>
    </source>
</evidence>
<sequence>MPPAAAPENIYTGSNMLSVPRILMTPRNSYRFIHRWYRGVLVLLAFAGMNDLIDGCIAHKYNMGTLVGSIVDPLADRFVMTTLVSAIASIGGMRMLMALIHLELDFALGLSALYWRSISPPTPYTFTRFWDLSLLSASSHPTSVSKLHTGLQIVLVSACMVQPVLPVDTLSLYEYSVASATKYFGLEHTWRK</sequence>
<dbReference type="OMA" id="PEAMMTA"/>
<evidence type="ECO:0000256" key="8">
    <source>
        <dbReference type="ARBA" id="ARBA00023209"/>
    </source>
</evidence>
<dbReference type="GO" id="GO:0016020">
    <property type="term" value="C:membrane"/>
    <property type="evidence" value="ECO:0007669"/>
    <property type="project" value="UniProtKB-SubCell"/>
</dbReference>
<keyword evidence="4" id="KW-0812">Transmembrane</keyword>
<dbReference type="Pfam" id="PF01066">
    <property type="entry name" value="CDP-OH_P_transf"/>
    <property type="match status" value="1"/>
</dbReference>
<comment type="caution">
    <text evidence="10">The sequence shown here is derived from an EMBL/GenBank/DDBJ whole genome shotgun (WGS) entry which is preliminary data.</text>
</comment>
<dbReference type="STRING" id="56484.A0A1Y2EUA1"/>
<dbReference type="OrthoDB" id="10020554at2759"/>
<evidence type="ECO:0000313" key="11">
    <source>
        <dbReference type="Proteomes" id="UP000193685"/>
    </source>
</evidence>
<keyword evidence="8" id="KW-0594">Phospholipid biosynthesis</keyword>
<dbReference type="GO" id="GO:0032049">
    <property type="term" value="P:cardiolipin biosynthetic process"/>
    <property type="evidence" value="ECO:0007669"/>
    <property type="project" value="TreeGrafter"/>
</dbReference>
<evidence type="ECO:0000256" key="1">
    <source>
        <dbReference type="ARBA" id="ARBA00004141"/>
    </source>
</evidence>
<keyword evidence="5" id="KW-1133">Transmembrane helix</keyword>
<dbReference type="Gene3D" id="1.20.120.1760">
    <property type="match status" value="1"/>
</dbReference>
<dbReference type="InterPro" id="IPR000462">
    <property type="entry name" value="CDP-OH_P_trans"/>
</dbReference>
<evidence type="ECO:0000256" key="5">
    <source>
        <dbReference type="ARBA" id="ARBA00022989"/>
    </source>
</evidence>
<keyword evidence="7" id="KW-0472">Membrane</keyword>
<gene>
    <name evidence="10" type="ORF">BCR37DRAFT_352333</name>
</gene>
<keyword evidence="9" id="KW-1208">Phospholipid metabolism</keyword>
<dbReference type="RefSeq" id="XP_040722264.1">
    <property type="nucleotide sequence ID" value="XM_040868120.1"/>
</dbReference>
<dbReference type="EMBL" id="MCFI01000027">
    <property type="protein sequence ID" value="ORY75152.1"/>
    <property type="molecule type" value="Genomic_DNA"/>
</dbReference>
<keyword evidence="2" id="KW-0444">Lipid biosynthesis</keyword>